<dbReference type="Proteomes" id="UP000461670">
    <property type="component" value="Unassembled WGS sequence"/>
</dbReference>
<accession>A0A7V8JRD1</accession>
<evidence type="ECO:0000313" key="2">
    <source>
        <dbReference type="Proteomes" id="UP000461670"/>
    </source>
</evidence>
<proteinExistence type="predicted"/>
<reference evidence="2" key="1">
    <citation type="journal article" date="2020" name="MBio">
        <title>Horizontal gene transfer to a defensive symbiont with a reduced genome amongst a multipartite beetle microbiome.</title>
        <authorList>
            <person name="Waterworth S.C."/>
            <person name="Florez L.V."/>
            <person name="Rees E.R."/>
            <person name="Hertweck C."/>
            <person name="Kaltenpoth M."/>
            <person name="Kwan J.C."/>
        </authorList>
    </citation>
    <scope>NUCLEOTIDE SEQUENCE [LARGE SCALE GENOMIC DNA]</scope>
</reference>
<comment type="caution">
    <text evidence="1">The sequence shown here is derived from an EMBL/GenBank/DDBJ whole genome shotgun (WGS) entry which is preliminary data.</text>
</comment>
<sequence>MSCRLWIISWHHPRGDRGTLQLSLPFEPSQIEAAQALAEALGLPAADEPRPGAAALNALRERGYEWEIHTA</sequence>
<name>A0A7V8JRD1_9BURK</name>
<evidence type="ECO:0000313" key="1">
    <source>
        <dbReference type="EMBL" id="KAF1023163.1"/>
    </source>
</evidence>
<dbReference type="EMBL" id="WNDQ01000006">
    <property type="protein sequence ID" value="KAF1023163.1"/>
    <property type="molecule type" value="Genomic_DNA"/>
</dbReference>
<gene>
    <name evidence="1" type="ORF">GAK30_00616</name>
</gene>
<protein>
    <submittedName>
        <fullName evidence="1">Uncharacterized protein</fullName>
    </submittedName>
</protein>
<dbReference type="AlphaFoldDB" id="A0A7V8JRD1"/>
<organism evidence="1 2">
    <name type="scientific">Paracidovorax wautersii</name>
    <dbReference type="NCBI Taxonomy" id="1177982"/>
    <lineage>
        <taxon>Bacteria</taxon>
        <taxon>Pseudomonadati</taxon>
        <taxon>Pseudomonadota</taxon>
        <taxon>Betaproteobacteria</taxon>
        <taxon>Burkholderiales</taxon>
        <taxon>Comamonadaceae</taxon>
        <taxon>Paracidovorax</taxon>
    </lineage>
</organism>